<dbReference type="PATRIC" id="fig|1618023.3.peg.2089"/>
<keyword evidence="2" id="KW-0812">Transmembrane</keyword>
<accession>A0A0D8ZMU1</accession>
<evidence type="ECO:0008006" key="5">
    <source>
        <dbReference type="Google" id="ProtNLM"/>
    </source>
</evidence>
<keyword evidence="4" id="KW-1185">Reference proteome</keyword>
<dbReference type="EMBL" id="JYON01000028">
    <property type="protein sequence ID" value="KJH70075.1"/>
    <property type="molecule type" value="Genomic_DNA"/>
</dbReference>
<comment type="caution">
    <text evidence="3">The sequence shown here is derived from an EMBL/GenBank/DDBJ whole genome shotgun (WGS) entry which is preliminary data.</text>
</comment>
<evidence type="ECO:0000256" key="2">
    <source>
        <dbReference type="SAM" id="Phobius"/>
    </source>
</evidence>
<dbReference type="AlphaFoldDB" id="A0A0D8ZMU1"/>
<keyword evidence="2" id="KW-1133">Transmembrane helix</keyword>
<feature type="transmembrane region" description="Helical" evidence="2">
    <location>
        <begin position="64"/>
        <end position="82"/>
    </location>
</feature>
<protein>
    <recommendedName>
        <fullName evidence="5">Heavy metal translocating P-type ATPase</fullName>
    </recommendedName>
</protein>
<dbReference type="RefSeq" id="WP_045056501.1">
    <property type="nucleotide sequence ID" value="NZ_CAWMDP010000024.1"/>
</dbReference>
<sequence length="126" mass="14738">MNHNHRNDEQDQLDSGYVGHYGHEKQLERNLPDPDPQGRQGSHNKHASHDKHAGHSPEIFKRRFFICLLLTLPVLYFSPMFQDWFSYQAVQFLGVNWVTPILSTIIYFYGGWVFLRGTCYECLSHG</sequence>
<dbReference type="STRING" id="1618023.UH38_20220"/>
<organism evidence="3 4">
    <name type="scientific">Aliterella atlantica CENA595</name>
    <dbReference type="NCBI Taxonomy" id="1618023"/>
    <lineage>
        <taxon>Bacteria</taxon>
        <taxon>Bacillati</taxon>
        <taxon>Cyanobacteriota</taxon>
        <taxon>Cyanophyceae</taxon>
        <taxon>Chroococcidiopsidales</taxon>
        <taxon>Aliterellaceae</taxon>
        <taxon>Aliterella</taxon>
    </lineage>
</organism>
<gene>
    <name evidence="3" type="ORF">UH38_20220</name>
</gene>
<name>A0A0D8ZMU1_9CYAN</name>
<proteinExistence type="predicted"/>
<feature type="transmembrane region" description="Helical" evidence="2">
    <location>
        <begin position="94"/>
        <end position="115"/>
    </location>
</feature>
<keyword evidence="2" id="KW-0472">Membrane</keyword>
<dbReference type="Proteomes" id="UP000032452">
    <property type="component" value="Unassembled WGS sequence"/>
</dbReference>
<evidence type="ECO:0000313" key="3">
    <source>
        <dbReference type="EMBL" id="KJH70075.1"/>
    </source>
</evidence>
<evidence type="ECO:0000313" key="4">
    <source>
        <dbReference type="Proteomes" id="UP000032452"/>
    </source>
</evidence>
<feature type="region of interest" description="Disordered" evidence="1">
    <location>
        <begin position="27"/>
        <end position="54"/>
    </location>
</feature>
<evidence type="ECO:0000256" key="1">
    <source>
        <dbReference type="SAM" id="MobiDB-lite"/>
    </source>
</evidence>
<reference evidence="3 4" key="1">
    <citation type="submission" date="2015-02" db="EMBL/GenBank/DDBJ databases">
        <title>Draft genome of a novel marine cyanobacterium (Chroococcales) isolated from South Atlantic Ocean.</title>
        <authorList>
            <person name="Rigonato J."/>
            <person name="Alvarenga D.O."/>
            <person name="Branco L.H."/>
            <person name="Varani A.M."/>
            <person name="Brandini F.P."/>
            <person name="Fiore M.F."/>
        </authorList>
    </citation>
    <scope>NUCLEOTIDE SEQUENCE [LARGE SCALE GENOMIC DNA]</scope>
    <source>
        <strain evidence="3 4">CENA595</strain>
    </source>
</reference>